<gene>
    <name evidence="4" type="ORF">WJX81_007252</name>
</gene>
<evidence type="ECO:0000256" key="2">
    <source>
        <dbReference type="ARBA" id="ARBA00022692"/>
    </source>
</evidence>
<evidence type="ECO:0000256" key="3">
    <source>
        <dbReference type="ARBA" id="ARBA00022989"/>
    </source>
</evidence>
<evidence type="ECO:0000256" key="1">
    <source>
        <dbReference type="ARBA" id="ARBA00004167"/>
    </source>
</evidence>
<keyword evidence="3" id="KW-0472">Membrane</keyword>
<protein>
    <recommendedName>
        <fullName evidence="6">Glycosyltransferase family 92 protein</fullName>
    </recommendedName>
</protein>
<comment type="caution">
    <text evidence="4">The sequence shown here is derived from an EMBL/GenBank/DDBJ whole genome shotgun (WGS) entry which is preliminary data.</text>
</comment>
<keyword evidence="3" id="KW-1133">Transmembrane helix</keyword>
<reference evidence="4 5" key="1">
    <citation type="journal article" date="2024" name="Nat. Commun.">
        <title>Phylogenomics reveals the evolutionary origins of lichenization in chlorophyte algae.</title>
        <authorList>
            <person name="Puginier C."/>
            <person name="Libourel C."/>
            <person name="Otte J."/>
            <person name="Skaloud P."/>
            <person name="Haon M."/>
            <person name="Grisel S."/>
            <person name="Petersen M."/>
            <person name="Berrin J.G."/>
            <person name="Delaux P.M."/>
            <person name="Dal Grande F."/>
            <person name="Keller J."/>
        </authorList>
    </citation>
    <scope>NUCLEOTIDE SEQUENCE [LARGE SCALE GENOMIC DNA]</scope>
    <source>
        <strain evidence="4 5">SAG 245.80</strain>
    </source>
</reference>
<dbReference type="GO" id="GO:0016020">
    <property type="term" value="C:membrane"/>
    <property type="evidence" value="ECO:0007669"/>
    <property type="project" value="UniProtKB-SubCell"/>
</dbReference>
<dbReference type="PANTHER" id="PTHR21461">
    <property type="entry name" value="GLYCOSYLTRANSFERASE FAMILY 92 PROTEIN"/>
    <property type="match status" value="1"/>
</dbReference>
<keyword evidence="5" id="KW-1185">Reference proteome</keyword>
<dbReference type="Proteomes" id="UP001445335">
    <property type="component" value="Unassembled WGS sequence"/>
</dbReference>
<dbReference type="GO" id="GO:0005737">
    <property type="term" value="C:cytoplasm"/>
    <property type="evidence" value="ECO:0007669"/>
    <property type="project" value="TreeGrafter"/>
</dbReference>
<dbReference type="EMBL" id="JALJOU010000031">
    <property type="protein sequence ID" value="KAK9834899.1"/>
    <property type="molecule type" value="Genomic_DNA"/>
</dbReference>
<keyword evidence="2" id="KW-0812">Transmembrane</keyword>
<evidence type="ECO:0000313" key="5">
    <source>
        <dbReference type="Proteomes" id="UP001445335"/>
    </source>
</evidence>
<comment type="subcellular location">
    <subcellularLocation>
        <location evidence="1">Membrane</location>
        <topology evidence="1">Single-pass membrane protein</topology>
    </subcellularLocation>
</comment>
<evidence type="ECO:0000313" key="4">
    <source>
        <dbReference type="EMBL" id="KAK9834899.1"/>
    </source>
</evidence>
<name>A0AAW1RM70_9CHLO</name>
<evidence type="ECO:0008006" key="6">
    <source>
        <dbReference type="Google" id="ProtNLM"/>
    </source>
</evidence>
<dbReference type="GO" id="GO:0016757">
    <property type="term" value="F:glycosyltransferase activity"/>
    <property type="evidence" value="ECO:0007669"/>
    <property type="project" value="TreeGrafter"/>
</dbReference>
<sequence>MSDLVANGKVVYTFFAQHPQKYYARAQLYVYSKCLADHALQHRWMAFMDADEFFVLKDGTPDLPALLRDYEDFGGLAVNWQLFGSSGHLTRPLNSTVRAYTACVPVDADENRHVKTIASLQHVLRPIDPHHFSYKAGKFAVNTDSLPVRGPLAAHAVNSRLVINHYVTKSLEEFHAKTRRGSAMSNKKTIHFFQSIEAQATEFCPPPAEPLGASR</sequence>
<accession>A0AAW1RM70</accession>
<organism evidence="4 5">
    <name type="scientific">Elliptochloris bilobata</name>
    <dbReference type="NCBI Taxonomy" id="381761"/>
    <lineage>
        <taxon>Eukaryota</taxon>
        <taxon>Viridiplantae</taxon>
        <taxon>Chlorophyta</taxon>
        <taxon>core chlorophytes</taxon>
        <taxon>Trebouxiophyceae</taxon>
        <taxon>Trebouxiophyceae incertae sedis</taxon>
        <taxon>Elliptochloris clade</taxon>
        <taxon>Elliptochloris</taxon>
    </lineage>
</organism>
<dbReference type="PANTHER" id="PTHR21461:SF69">
    <property type="entry name" value="GLYCOSYLTRANSFERASE FAMILY 92 PROTEIN"/>
    <property type="match status" value="1"/>
</dbReference>
<dbReference type="AlphaFoldDB" id="A0AAW1RM70"/>
<proteinExistence type="predicted"/>